<name>A0ACC2PJT5_9HYME</name>
<accession>A0ACC2PJT5</accession>
<reference evidence="1" key="1">
    <citation type="submission" date="2023-04" db="EMBL/GenBank/DDBJ databases">
        <title>A chromosome-level genome assembly of the parasitoid wasp Eretmocerus hayati.</title>
        <authorList>
            <person name="Zhong Y."/>
            <person name="Liu S."/>
            <person name="Liu Y."/>
        </authorList>
    </citation>
    <scope>NUCLEOTIDE SEQUENCE</scope>
    <source>
        <strain evidence="1">ZJU_SS_LIU_2023</strain>
    </source>
</reference>
<protein>
    <submittedName>
        <fullName evidence="1">Uncharacterized protein</fullName>
    </submittedName>
</protein>
<proteinExistence type="predicted"/>
<dbReference type="EMBL" id="CM056741">
    <property type="protein sequence ID" value="KAJ8683617.1"/>
    <property type="molecule type" value="Genomic_DNA"/>
</dbReference>
<sequence>MDVNSCVGSRGERKFLGIVELVYPELPEGGLADLSVGRIISILDPTTLLPIFPSPTPPIMLDSVADSLVSNNFSTGSCQPQMLASAADPPVTINFSTESYQPQMLASVADPTITNNSSSESCLPHMLASVADPSVTNNFTNESCEASSSSSSSSTDDDCDEDGSNDDHERSCNLVDQKENVAILMKNGQVNHKLPTPSVGKCYETMLQLKEEEECQEKEERGKKQRQLEKERELLEKERKNLQKQQNQQPAKEQKDKKTRPKRGGDVEEIAKIEEKHKALINSKVPRIKKIEKVEIPGPSTQSQHQAFSQSNSNGIKLAPCKNIVSGINSNDQPVRKGLQLKQKNKSQKVESKENLSSVIDWADVNDSGVSLAATECDPSSRSTTPQI</sequence>
<dbReference type="Proteomes" id="UP001239111">
    <property type="component" value="Chromosome 1"/>
</dbReference>
<evidence type="ECO:0000313" key="1">
    <source>
        <dbReference type="EMBL" id="KAJ8683617.1"/>
    </source>
</evidence>
<comment type="caution">
    <text evidence="1">The sequence shown here is derived from an EMBL/GenBank/DDBJ whole genome shotgun (WGS) entry which is preliminary data.</text>
</comment>
<keyword evidence="2" id="KW-1185">Reference proteome</keyword>
<organism evidence="1 2">
    <name type="scientific">Eretmocerus hayati</name>
    <dbReference type="NCBI Taxonomy" id="131215"/>
    <lineage>
        <taxon>Eukaryota</taxon>
        <taxon>Metazoa</taxon>
        <taxon>Ecdysozoa</taxon>
        <taxon>Arthropoda</taxon>
        <taxon>Hexapoda</taxon>
        <taxon>Insecta</taxon>
        <taxon>Pterygota</taxon>
        <taxon>Neoptera</taxon>
        <taxon>Endopterygota</taxon>
        <taxon>Hymenoptera</taxon>
        <taxon>Apocrita</taxon>
        <taxon>Proctotrupomorpha</taxon>
        <taxon>Chalcidoidea</taxon>
        <taxon>Aphelinidae</taxon>
        <taxon>Aphelininae</taxon>
        <taxon>Eretmocerus</taxon>
    </lineage>
</organism>
<evidence type="ECO:0000313" key="2">
    <source>
        <dbReference type="Proteomes" id="UP001239111"/>
    </source>
</evidence>
<gene>
    <name evidence="1" type="ORF">QAD02_019409</name>
</gene>